<evidence type="ECO:0000256" key="2">
    <source>
        <dbReference type="SAM" id="Coils"/>
    </source>
</evidence>
<dbReference type="InterPro" id="IPR014830">
    <property type="entry name" value="Glycolipid_transfer_prot_dom"/>
</dbReference>
<gene>
    <name evidence="4" type="ORF">AOL_s00109g100</name>
</gene>
<keyword evidence="1" id="KW-0813">Transport</keyword>
<dbReference type="PANTHER" id="PTHR10219:SF25">
    <property type="entry name" value="PLECKSTRIN HOMOLOGY DOMAIN-CONTAINING FAMILY A MEMBER 8"/>
    <property type="match status" value="1"/>
</dbReference>
<evidence type="ECO:0000256" key="1">
    <source>
        <dbReference type="ARBA" id="ARBA00022448"/>
    </source>
</evidence>
<dbReference type="GO" id="GO:1902388">
    <property type="term" value="F:ceramide 1-phosphate transfer activity"/>
    <property type="evidence" value="ECO:0007669"/>
    <property type="project" value="TreeGrafter"/>
</dbReference>
<dbReference type="GO" id="GO:1902387">
    <property type="term" value="F:ceramide 1-phosphate binding"/>
    <property type="evidence" value="ECO:0007669"/>
    <property type="project" value="TreeGrafter"/>
</dbReference>
<comment type="caution">
    <text evidence="4">The sequence shown here is derived from an EMBL/GenBank/DDBJ whole genome shotgun (WGS) entry which is preliminary data.</text>
</comment>
<dbReference type="PANTHER" id="PTHR10219">
    <property type="entry name" value="GLYCOLIPID TRANSFER PROTEIN-RELATED"/>
    <property type="match status" value="1"/>
</dbReference>
<dbReference type="InParanoid" id="G1XK71"/>
<dbReference type="Proteomes" id="UP000008784">
    <property type="component" value="Unassembled WGS sequence"/>
</dbReference>
<dbReference type="HOGENOM" id="CLU_079400_0_0_1"/>
<evidence type="ECO:0000313" key="4">
    <source>
        <dbReference type="EMBL" id="EGX46528.1"/>
    </source>
</evidence>
<feature type="coiled-coil region" evidence="2">
    <location>
        <begin position="54"/>
        <end position="81"/>
    </location>
</feature>
<sequence length="195" mass="21606">MSSSDAQTFIAGVKVSFKDVPTTPGVDTVSFLGASESLVGLFDILGSTSFGPVKSDLNGNITKLQKRYDAAKEKSGTLQELVLAERAEKKKDATEGLVWLLRGLDFTARGIRHNLDNPTEELATSFQHAYDGTLKQYHNFVVKGIFSVAMKATPYRKDFYPKVGDEASIKEWLEALEKNVTILQKFYDDTPEAKF</sequence>
<dbReference type="Gene3D" id="1.10.3520.10">
    <property type="entry name" value="Glycolipid transfer protein"/>
    <property type="match status" value="1"/>
</dbReference>
<accession>G1XK71</accession>
<keyword evidence="2" id="KW-0175">Coiled coil</keyword>
<evidence type="ECO:0000313" key="5">
    <source>
        <dbReference type="Proteomes" id="UP000008784"/>
    </source>
</evidence>
<name>G1XK71_ARTOA</name>
<dbReference type="SUPFAM" id="SSF110004">
    <property type="entry name" value="Glycolipid transfer protein, GLTP"/>
    <property type="match status" value="1"/>
</dbReference>
<dbReference type="OMA" id="EMHGAEW"/>
<dbReference type="RefSeq" id="XP_011124883.1">
    <property type="nucleotide sequence ID" value="XM_011126581.1"/>
</dbReference>
<dbReference type="GO" id="GO:0005829">
    <property type="term" value="C:cytosol"/>
    <property type="evidence" value="ECO:0007669"/>
    <property type="project" value="TreeGrafter"/>
</dbReference>
<proteinExistence type="predicted"/>
<evidence type="ECO:0000259" key="3">
    <source>
        <dbReference type="Pfam" id="PF08718"/>
    </source>
</evidence>
<dbReference type="eggNOG" id="KOG3221">
    <property type="taxonomic scope" value="Eukaryota"/>
</dbReference>
<organism evidence="4 5">
    <name type="scientific">Arthrobotrys oligospora (strain ATCC 24927 / CBS 115.81 / DSM 1491)</name>
    <name type="common">Nematode-trapping fungus</name>
    <name type="synonym">Didymozoophaga oligospora</name>
    <dbReference type="NCBI Taxonomy" id="756982"/>
    <lineage>
        <taxon>Eukaryota</taxon>
        <taxon>Fungi</taxon>
        <taxon>Dikarya</taxon>
        <taxon>Ascomycota</taxon>
        <taxon>Pezizomycotina</taxon>
        <taxon>Orbiliomycetes</taxon>
        <taxon>Orbiliales</taxon>
        <taxon>Orbiliaceae</taxon>
        <taxon>Orbilia</taxon>
        <taxon>Orbilia oligospora</taxon>
    </lineage>
</organism>
<dbReference type="InterPro" id="IPR036497">
    <property type="entry name" value="GLTP_sf"/>
</dbReference>
<dbReference type="AlphaFoldDB" id="G1XK71"/>
<dbReference type="Pfam" id="PF08718">
    <property type="entry name" value="GLTP"/>
    <property type="match status" value="1"/>
</dbReference>
<dbReference type="OrthoDB" id="205255at2759"/>
<reference evidence="4 5" key="1">
    <citation type="journal article" date="2011" name="PLoS Pathog.">
        <title>Genomic and proteomic analyses of the fungus Arthrobotrys oligospora provide insights into nematode-trap formation.</title>
        <authorList>
            <person name="Yang J."/>
            <person name="Wang L."/>
            <person name="Ji X."/>
            <person name="Feng Y."/>
            <person name="Li X."/>
            <person name="Zou C."/>
            <person name="Xu J."/>
            <person name="Ren Y."/>
            <person name="Mi Q."/>
            <person name="Wu J."/>
            <person name="Liu S."/>
            <person name="Liu Y."/>
            <person name="Huang X."/>
            <person name="Wang H."/>
            <person name="Niu X."/>
            <person name="Li J."/>
            <person name="Liang L."/>
            <person name="Luo Y."/>
            <person name="Ji K."/>
            <person name="Zhou W."/>
            <person name="Yu Z."/>
            <person name="Li G."/>
            <person name="Liu Y."/>
            <person name="Li L."/>
            <person name="Qiao M."/>
            <person name="Feng L."/>
            <person name="Zhang K.-Q."/>
        </authorList>
    </citation>
    <scope>NUCLEOTIDE SEQUENCE [LARGE SCALE GENOMIC DNA]</scope>
    <source>
        <strain evidence="5">ATCC 24927 / CBS 115.81 / DSM 1491</strain>
    </source>
</reference>
<protein>
    <recommendedName>
        <fullName evidence="3">Glycolipid transfer protein domain-containing protein</fullName>
    </recommendedName>
</protein>
<dbReference type="GeneID" id="22895771"/>
<dbReference type="STRING" id="756982.G1XK71"/>
<keyword evidence="5" id="KW-1185">Reference proteome</keyword>
<dbReference type="EMBL" id="ADOT01000191">
    <property type="protein sequence ID" value="EGX46528.1"/>
    <property type="molecule type" value="Genomic_DNA"/>
</dbReference>
<dbReference type="FunFam" id="1.10.3520.10:FF:000001">
    <property type="entry name" value="Pleckstrin domain-containing family A member 8"/>
    <property type="match status" value="1"/>
</dbReference>
<feature type="domain" description="Glycolipid transfer protein" evidence="3">
    <location>
        <begin position="26"/>
        <end position="164"/>
    </location>
</feature>
<dbReference type="GO" id="GO:0016020">
    <property type="term" value="C:membrane"/>
    <property type="evidence" value="ECO:0007669"/>
    <property type="project" value="TreeGrafter"/>
</dbReference>